<sequence length="497" mass="55195">MKRHTLTAAIGLILSTTSTYSLAQNASLDQELVGLKQQIQALQQRVNAVEAASQQKAVPAAKTAWAESTADAQQDGGISADEAAEETVLAATSDDVDGLKSDLENYKYDQSRQYERQTVKSTRDATLYGTVQLRANTQDNNGVVGANKSTFDIGTALIGIRGNLFRDYNEGKNLDYQLSFGYGKRNDGSNNSNFNLLDAFIRYNAFSTNSGLETPKLNFTLGQQLLPFGLDVQSPEDLRPTITTAAAPTYLGLFTRQNGFIVRGDVKPFVDFGSNYRAPLFEYALGVTNGNGSNKSDDNNGKDYIGRAAFTLPVDYASIFRELKFGASYIKGEAKITGAGLSDSKAKRDRLGFDVYYNHAPFGVTYEYLQGKTDYVDTANTEIKQAKSEGHTFTAFYTLGDQFYNSIKSNAKFDDFWPKSIQGYYRFDRFNPNKNQKDYLDAASGRTGEYDIHSLGLNFFFAQTTKLQLQLNHYLFDIETANQKDTNELQAQVQYTF</sequence>
<evidence type="ECO:0000256" key="1">
    <source>
        <dbReference type="SAM" id="Coils"/>
    </source>
</evidence>
<feature type="signal peptide" evidence="2">
    <location>
        <begin position="1"/>
        <end position="23"/>
    </location>
</feature>
<gene>
    <name evidence="3" type="ORF">AZH43_15840</name>
</gene>
<comment type="caution">
    <text evidence="3">The sequence shown here is derived from an EMBL/GenBank/DDBJ whole genome shotgun (WGS) entry which is preliminary data.</text>
</comment>
<evidence type="ECO:0000313" key="3">
    <source>
        <dbReference type="EMBL" id="KYQ71169.1"/>
    </source>
</evidence>
<reference evidence="3 4" key="1">
    <citation type="submission" date="2016-03" db="EMBL/GenBank/DDBJ databases">
        <title>Acinetobacter genomospecies 28 strain ANC 4149.</title>
        <authorList>
            <person name="Radolfova-Krizova L."/>
            <person name="Nemec A."/>
        </authorList>
    </citation>
    <scope>NUCLEOTIDE SEQUENCE [LARGE SCALE GENOMIC DNA]</scope>
    <source>
        <strain evidence="3 4">ANC 4149</strain>
    </source>
</reference>
<evidence type="ECO:0000313" key="4">
    <source>
        <dbReference type="Proteomes" id="UP000076276"/>
    </source>
</evidence>
<proteinExistence type="predicted"/>
<dbReference type="AlphaFoldDB" id="A0A151XZW2"/>
<dbReference type="InterPro" id="IPR023614">
    <property type="entry name" value="Porin_dom_sf"/>
</dbReference>
<dbReference type="RefSeq" id="WP_067670502.1">
    <property type="nucleotide sequence ID" value="NZ_CBCSIK010000013.1"/>
</dbReference>
<dbReference type="SUPFAM" id="SSF56935">
    <property type="entry name" value="Porins"/>
    <property type="match status" value="1"/>
</dbReference>
<accession>A0A151XZW2</accession>
<keyword evidence="1" id="KW-0175">Coiled coil</keyword>
<dbReference type="Gene3D" id="2.40.160.10">
    <property type="entry name" value="Porin"/>
    <property type="match status" value="1"/>
</dbReference>
<dbReference type="STRING" id="1806892.AZH43_15840"/>
<evidence type="ECO:0008006" key="5">
    <source>
        <dbReference type="Google" id="ProtNLM"/>
    </source>
</evidence>
<dbReference type="Proteomes" id="UP000076276">
    <property type="component" value="Unassembled WGS sequence"/>
</dbReference>
<evidence type="ECO:0000256" key="2">
    <source>
        <dbReference type="SAM" id="SignalP"/>
    </source>
</evidence>
<keyword evidence="2" id="KW-0732">Signal</keyword>
<dbReference type="OrthoDB" id="6666566at2"/>
<feature type="coiled-coil region" evidence="1">
    <location>
        <begin position="25"/>
        <end position="52"/>
    </location>
</feature>
<name>A0A151XZW2_9GAMM</name>
<protein>
    <recommendedName>
        <fullName evidence="5">DUF3138 domain-containing protein</fullName>
    </recommendedName>
</protein>
<keyword evidence="4" id="KW-1185">Reference proteome</keyword>
<organism evidence="3 4">
    <name type="scientific">Acinetobacter pragensis</name>
    <dbReference type="NCBI Taxonomy" id="1806892"/>
    <lineage>
        <taxon>Bacteria</taxon>
        <taxon>Pseudomonadati</taxon>
        <taxon>Pseudomonadota</taxon>
        <taxon>Gammaproteobacteria</taxon>
        <taxon>Moraxellales</taxon>
        <taxon>Moraxellaceae</taxon>
        <taxon>Acinetobacter</taxon>
    </lineage>
</organism>
<dbReference type="EMBL" id="LUAW01000032">
    <property type="protein sequence ID" value="KYQ71169.1"/>
    <property type="molecule type" value="Genomic_DNA"/>
</dbReference>
<feature type="chain" id="PRO_5007592112" description="DUF3138 domain-containing protein" evidence="2">
    <location>
        <begin position="24"/>
        <end position="497"/>
    </location>
</feature>